<name>A0A8T2BAE5_ARASU</name>
<organism evidence="1 2">
    <name type="scientific">Arabidopsis suecica</name>
    <name type="common">Swedish thale-cress</name>
    <name type="synonym">Cardaminopsis suecica</name>
    <dbReference type="NCBI Taxonomy" id="45249"/>
    <lineage>
        <taxon>Eukaryota</taxon>
        <taxon>Viridiplantae</taxon>
        <taxon>Streptophyta</taxon>
        <taxon>Embryophyta</taxon>
        <taxon>Tracheophyta</taxon>
        <taxon>Spermatophyta</taxon>
        <taxon>Magnoliopsida</taxon>
        <taxon>eudicotyledons</taxon>
        <taxon>Gunneridae</taxon>
        <taxon>Pentapetalae</taxon>
        <taxon>rosids</taxon>
        <taxon>malvids</taxon>
        <taxon>Brassicales</taxon>
        <taxon>Brassicaceae</taxon>
        <taxon>Camelineae</taxon>
        <taxon>Arabidopsis</taxon>
    </lineage>
</organism>
<sequence>MIMAVELVTGAWRLTKRQHLSYLMVEKVLGSPFSFAGHGVESRLGSSFWVVLFAERTLVAFASSLDGSFLSFHS</sequence>
<comment type="caution">
    <text evidence="1">The sequence shown here is derived from an EMBL/GenBank/DDBJ whole genome shotgun (WGS) entry which is preliminary data.</text>
</comment>
<evidence type="ECO:0000313" key="2">
    <source>
        <dbReference type="Proteomes" id="UP000694251"/>
    </source>
</evidence>
<protein>
    <submittedName>
        <fullName evidence="1">Uncharacterized protein</fullName>
    </submittedName>
</protein>
<reference evidence="1 2" key="1">
    <citation type="submission" date="2020-12" db="EMBL/GenBank/DDBJ databases">
        <title>Concerted genomic and epigenomic changes stabilize Arabidopsis allopolyploids.</title>
        <authorList>
            <person name="Chen Z."/>
        </authorList>
    </citation>
    <scope>NUCLEOTIDE SEQUENCE [LARGE SCALE GENOMIC DNA]</scope>
    <source>
        <strain evidence="1">As9502</strain>
        <tissue evidence="1">Leaf</tissue>
    </source>
</reference>
<dbReference type="EMBL" id="JAEFBJ010000008">
    <property type="protein sequence ID" value="KAG7583043.1"/>
    <property type="molecule type" value="Genomic_DNA"/>
</dbReference>
<dbReference type="AlphaFoldDB" id="A0A8T2BAE5"/>
<dbReference type="Proteomes" id="UP000694251">
    <property type="component" value="Chromosome 8"/>
</dbReference>
<evidence type="ECO:0000313" key="1">
    <source>
        <dbReference type="EMBL" id="KAG7583043.1"/>
    </source>
</evidence>
<gene>
    <name evidence="1" type="ORF">ISN44_As08g025880</name>
</gene>
<accession>A0A8T2BAE5</accession>
<keyword evidence="2" id="KW-1185">Reference proteome</keyword>
<proteinExistence type="predicted"/>